<dbReference type="PANTHER" id="PTHR33021">
    <property type="entry name" value="BLUE COPPER PROTEIN"/>
    <property type="match status" value="1"/>
</dbReference>
<dbReference type="EnsemblPlants" id="evm.model.02.2482">
    <property type="protein sequence ID" value="cds.evm.model.02.2482"/>
    <property type="gene ID" value="evm.TU.02.2482"/>
</dbReference>
<dbReference type="GO" id="GO:0005886">
    <property type="term" value="C:plasma membrane"/>
    <property type="evidence" value="ECO:0007669"/>
    <property type="project" value="TreeGrafter"/>
</dbReference>
<keyword evidence="2" id="KW-0732">Signal</keyword>
<protein>
    <recommendedName>
        <fullName evidence="3">Phytocyanin domain-containing protein</fullName>
    </recommendedName>
</protein>
<dbReference type="PROSITE" id="PS51485">
    <property type="entry name" value="PHYTOCYANIN"/>
    <property type="match status" value="1"/>
</dbReference>
<feature type="domain" description="Phytocyanin" evidence="3">
    <location>
        <begin position="26"/>
        <end position="148"/>
    </location>
</feature>
<name>A0A803NXR7_CANSA</name>
<dbReference type="GO" id="GO:0009055">
    <property type="term" value="F:electron transfer activity"/>
    <property type="evidence" value="ECO:0007669"/>
    <property type="project" value="InterPro"/>
</dbReference>
<sequence length="308" mass="32988">MGINTFIAGNLILFSVLIVSTALASTNHTVGGNAGWFFNATTNSSATNYTSWAAKQTFSLGDLLIFNTNSKQIVIETYNKTIYQSCTYKNSTNDDDNTIQYDGGGGKLGEALTIEVPLTIQGSTYYFSNTGDKVQCQRGMAFQIQVGNGDGFLPDLNYAPPPPPGNGVFRISSGGLYFLLLPLLLINILRTFVGFPNRCRCGSLRCCKVIHVVEQAFIAKPSSSGWVMLEKTISPVAAVKTNVAGNNLLSRDGVDIVLCAFAFWADGVASLVVVVTNFVDGSWSHFSCKSLAASALEAKTRALLLALS</sequence>
<dbReference type="FunFam" id="2.60.40.420:FF:000048">
    <property type="entry name" value="Early nodulin-like protein 18"/>
    <property type="match status" value="1"/>
</dbReference>
<feature type="chain" id="PRO_5031091223" description="Phytocyanin domain-containing protein" evidence="2">
    <location>
        <begin position="25"/>
        <end position="308"/>
    </location>
</feature>
<organism evidence="4 5">
    <name type="scientific">Cannabis sativa</name>
    <name type="common">Hemp</name>
    <name type="synonym">Marijuana</name>
    <dbReference type="NCBI Taxonomy" id="3483"/>
    <lineage>
        <taxon>Eukaryota</taxon>
        <taxon>Viridiplantae</taxon>
        <taxon>Streptophyta</taxon>
        <taxon>Embryophyta</taxon>
        <taxon>Tracheophyta</taxon>
        <taxon>Spermatophyta</taxon>
        <taxon>Magnoliopsida</taxon>
        <taxon>eudicotyledons</taxon>
        <taxon>Gunneridae</taxon>
        <taxon>Pentapetalae</taxon>
        <taxon>rosids</taxon>
        <taxon>fabids</taxon>
        <taxon>Rosales</taxon>
        <taxon>Cannabaceae</taxon>
        <taxon>Cannabis</taxon>
    </lineage>
</organism>
<dbReference type="PANTHER" id="PTHR33021:SF213">
    <property type="entry name" value="OS12G0454600 PROTEIN"/>
    <property type="match status" value="1"/>
</dbReference>
<dbReference type="Pfam" id="PF02298">
    <property type="entry name" value="Cu_bind_like"/>
    <property type="match status" value="1"/>
</dbReference>
<evidence type="ECO:0000259" key="3">
    <source>
        <dbReference type="PROSITE" id="PS51485"/>
    </source>
</evidence>
<keyword evidence="1" id="KW-0812">Transmembrane</keyword>
<evidence type="ECO:0000256" key="1">
    <source>
        <dbReference type="SAM" id="Phobius"/>
    </source>
</evidence>
<keyword evidence="1" id="KW-0472">Membrane</keyword>
<dbReference type="InterPro" id="IPR008972">
    <property type="entry name" value="Cupredoxin"/>
</dbReference>
<evidence type="ECO:0000256" key="2">
    <source>
        <dbReference type="SAM" id="SignalP"/>
    </source>
</evidence>
<dbReference type="InterPro" id="IPR003245">
    <property type="entry name" value="Phytocyanin_dom"/>
</dbReference>
<reference evidence="4" key="1">
    <citation type="submission" date="2018-11" db="EMBL/GenBank/DDBJ databases">
        <authorList>
            <person name="Grassa J C."/>
        </authorList>
    </citation>
    <scope>NUCLEOTIDE SEQUENCE [LARGE SCALE GENOMIC DNA]</scope>
</reference>
<keyword evidence="1" id="KW-1133">Transmembrane helix</keyword>
<keyword evidence="5" id="KW-1185">Reference proteome</keyword>
<dbReference type="Gene3D" id="2.60.40.420">
    <property type="entry name" value="Cupredoxins - blue copper proteins"/>
    <property type="match status" value="1"/>
</dbReference>
<dbReference type="EMBL" id="UZAU01000235">
    <property type="status" value="NOT_ANNOTATED_CDS"/>
    <property type="molecule type" value="Genomic_DNA"/>
</dbReference>
<accession>A0A803NXR7</accession>
<dbReference type="AlphaFoldDB" id="A0A803NXR7"/>
<dbReference type="Gramene" id="evm.model.02.2482">
    <property type="protein sequence ID" value="cds.evm.model.02.2482"/>
    <property type="gene ID" value="evm.TU.02.2482"/>
</dbReference>
<dbReference type="SUPFAM" id="SSF49503">
    <property type="entry name" value="Cupredoxins"/>
    <property type="match status" value="1"/>
</dbReference>
<evidence type="ECO:0000313" key="4">
    <source>
        <dbReference type="EnsemblPlants" id="cds.evm.model.02.2482"/>
    </source>
</evidence>
<evidence type="ECO:0000313" key="5">
    <source>
        <dbReference type="Proteomes" id="UP000596661"/>
    </source>
</evidence>
<reference evidence="4" key="2">
    <citation type="submission" date="2021-03" db="UniProtKB">
        <authorList>
            <consortium name="EnsemblPlants"/>
        </authorList>
    </citation>
    <scope>IDENTIFICATION</scope>
</reference>
<feature type="transmembrane region" description="Helical" evidence="1">
    <location>
        <begin position="176"/>
        <end position="195"/>
    </location>
</feature>
<dbReference type="InterPro" id="IPR039391">
    <property type="entry name" value="Phytocyanin-like"/>
</dbReference>
<feature type="signal peptide" evidence="2">
    <location>
        <begin position="1"/>
        <end position="24"/>
    </location>
</feature>
<proteinExistence type="predicted"/>
<dbReference type="Proteomes" id="UP000596661">
    <property type="component" value="Chromosome 2"/>
</dbReference>